<keyword evidence="2" id="KW-0812">Transmembrane</keyword>
<feature type="region of interest" description="Disordered" evidence="1">
    <location>
        <begin position="53"/>
        <end position="82"/>
    </location>
</feature>
<dbReference type="PROSITE" id="PS51318">
    <property type="entry name" value="TAT"/>
    <property type="match status" value="1"/>
</dbReference>
<name>A0ABV6NS95_9ACTN</name>
<feature type="domain" description="DUF4142" evidence="3">
    <location>
        <begin position="89"/>
        <end position="219"/>
    </location>
</feature>
<keyword evidence="5" id="KW-1185">Reference proteome</keyword>
<comment type="caution">
    <text evidence="4">The sequence shown here is derived from an EMBL/GenBank/DDBJ whole genome shotgun (WGS) entry which is preliminary data.</text>
</comment>
<dbReference type="InterPro" id="IPR025419">
    <property type="entry name" value="DUF4142"/>
</dbReference>
<accession>A0ABV6NS95</accession>
<protein>
    <submittedName>
        <fullName evidence="4">DUF4142 domain-containing protein</fullName>
    </submittedName>
</protein>
<evidence type="ECO:0000259" key="3">
    <source>
        <dbReference type="Pfam" id="PF13628"/>
    </source>
</evidence>
<dbReference type="EMBL" id="JBHLUE010000004">
    <property type="protein sequence ID" value="MFC0563640.1"/>
    <property type="molecule type" value="Genomic_DNA"/>
</dbReference>
<organism evidence="4 5">
    <name type="scientific">Plantactinospora siamensis</name>
    <dbReference type="NCBI Taxonomy" id="555372"/>
    <lineage>
        <taxon>Bacteria</taxon>
        <taxon>Bacillati</taxon>
        <taxon>Actinomycetota</taxon>
        <taxon>Actinomycetes</taxon>
        <taxon>Micromonosporales</taxon>
        <taxon>Micromonosporaceae</taxon>
        <taxon>Plantactinospora</taxon>
    </lineage>
</organism>
<evidence type="ECO:0000313" key="4">
    <source>
        <dbReference type="EMBL" id="MFC0563640.1"/>
    </source>
</evidence>
<evidence type="ECO:0000256" key="2">
    <source>
        <dbReference type="SAM" id="Phobius"/>
    </source>
</evidence>
<dbReference type="Pfam" id="PF13628">
    <property type="entry name" value="DUF4142"/>
    <property type="match status" value="1"/>
</dbReference>
<evidence type="ECO:0000313" key="5">
    <source>
        <dbReference type="Proteomes" id="UP001589894"/>
    </source>
</evidence>
<proteinExistence type="predicted"/>
<keyword evidence="2" id="KW-1133">Transmembrane helix</keyword>
<evidence type="ECO:0000256" key="1">
    <source>
        <dbReference type="SAM" id="MobiDB-lite"/>
    </source>
</evidence>
<sequence length="290" mass="30115">MTATGPSRRLRLAAAVVTGLTGVLLGGLVAAPGLAAAADRTAAAGPPLAGTLGAHLPQAAPSGDPNGPVPNPIELLPGNPSANGPITAADRDFVVKVRLAGLWEMPASQMAVQKGTNDRIKYIGRNIGPQHKVLDAMDRQAAAELGIALPDEPNTDQQGWLKEMRESSGPQFDRIYVDRLRAAHGKIFPAIGIIRASTRNDVVRRLAAQANAFVMTHMTLLESSGLVDYQSLPKAPPPAPAGAAAEAAETAKKGTLYSSGGRMSPTVIWIVLAAAVLAGAYSTVRLVRPR</sequence>
<gene>
    <name evidence="4" type="ORF">ACFFHU_05610</name>
</gene>
<dbReference type="InterPro" id="IPR006311">
    <property type="entry name" value="TAT_signal"/>
</dbReference>
<reference evidence="4 5" key="1">
    <citation type="submission" date="2024-09" db="EMBL/GenBank/DDBJ databases">
        <authorList>
            <person name="Sun Q."/>
            <person name="Mori K."/>
        </authorList>
    </citation>
    <scope>NUCLEOTIDE SEQUENCE [LARGE SCALE GENOMIC DNA]</scope>
    <source>
        <strain evidence="4 5">TBRC 2205</strain>
    </source>
</reference>
<keyword evidence="2" id="KW-0472">Membrane</keyword>
<dbReference type="Proteomes" id="UP001589894">
    <property type="component" value="Unassembled WGS sequence"/>
</dbReference>
<dbReference type="RefSeq" id="WP_377336407.1">
    <property type="nucleotide sequence ID" value="NZ_JBHLUE010000004.1"/>
</dbReference>
<feature type="transmembrane region" description="Helical" evidence="2">
    <location>
        <begin position="267"/>
        <end position="287"/>
    </location>
</feature>